<dbReference type="STRING" id="1202785.A946_02080"/>
<protein>
    <submittedName>
        <fullName evidence="2">Uncharacterized protein</fullName>
    </submittedName>
</protein>
<reference evidence="1 3" key="1">
    <citation type="submission" date="2014-08" db="EMBL/GenBank/DDBJ databases">
        <title>Methylacidiphilum kamchatkense strain Kam1 draft genome sequence.</title>
        <authorList>
            <person name="Birkeland N.-K."/>
            <person name="Erikstad H.A."/>
        </authorList>
    </citation>
    <scope>NUCLEOTIDE SEQUENCE [LARGE SCALE GENOMIC DNA]</scope>
    <source>
        <strain evidence="1 3">Kam1</strain>
    </source>
</reference>
<reference evidence="4" key="3">
    <citation type="submission" date="2019-03" db="EMBL/GenBank/DDBJ databases">
        <title>Complete genome of Methylacidiphilum kamchatkense Kam1.</title>
        <authorList>
            <person name="Kruse T."/>
            <person name="Murarilal Ratnadevi C."/>
            <person name="Erikstad H.-A."/>
            <person name="Birkeland N.-K."/>
        </authorList>
    </citation>
    <scope>NUCLEOTIDE SEQUENCE [LARGE SCALE GENOMIC DNA]</scope>
    <source>
        <strain evidence="4">kam1</strain>
    </source>
</reference>
<evidence type="ECO:0000313" key="1">
    <source>
        <dbReference type="EMBL" id="KIE59480.1"/>
    </source>
</evidence>
<dbReference type="Proteomes" id="UP000315925">
    <property type="component" value="Chromosome"/>
</dbReference>
<dbReference type="Proteomes" id="UP000031594">
    <property type="component" value="Unassembled WGS sequence"/>
</dbReference>
<dbReference type="EMBL" id="CP037899">
    <property type="protein sequence ID" value="QDQ42521.1"/>
    <property type="molecule type" value="Genomic_DNA"/>
</dbReference>
<gene>
    <name evidence="1" type="ORF">A946_02080</name>
    <name evidence="2" type="ORF">kam1_1296</name>
</gene>
<reference evidence="2" key="2">
    <citation type="journal article" date="2019" name="BMC Genomics">
        <title>Complete genome sequence analysis of the thermoacidophilic verrucomicrobial methanotroph 'Candidatus Methylacidiphilum kamchatkense' strain Kam1 and comparison with its closest relatives.</title>
        <authorList>
            <person name="Kruse T."/>
            <person name="Ratnadevi C.M."/>
            <person name="Erikstad H.A."/>
            <person name="Birkeland N.K."/>
        </authorList>
    </citation>
    <scope>NUCLEOTIDE SEQUENCE</scope>
    <source>
        <strain evidence="2">Kam1</strain>
    </source>
</reference>
<sequence>MRISPKGKKYALLINKDSYAPMQRKAYHEDIYIQEPAYYPLKAEKKTLGRTIIKTKLNMNILQEHGNMRIPRTYRLRQR</sequence>
<accession>A0A0C1V6V5</accession>
<evidence type="ECO:0000313" key="2">
    <source>
        <dbReference type="EMBL" id="QDQ42521.1"/>
    </source>
</evidence>
<dbReference type="EMBL" id="JQNX01000001">
    <property type="protein sequence ID" value="KIE59480.1"/>
    <property type="molecule type" value="Genomic_DNA"/>
</dbReference>
<proteinExistence type="predicted"/>
<organism evidence="2 4">
    <name type="scientific">Methylacidiphilum kamchatkense Kam1</name>
    <dbReference type="NCBI Taxonomy" id="1202785"/>
    <lineage>
        <taxon>Bacteria</taxon>
        <taxon>Pseudomonadati</taxon>
        <taxon>Verrucomicrobiota</taxon>
        <taxon>Methylacidiphilae</taxon>
        <taxon>Methylacidiphilales</taxon>
        <taxon>Methylacidiphilaceae</taxon>
        <taxon>Methylacidiphilum (ex Ratnadevi et al. 2023)</taxon>
    </lineage>
</organism>
<keyword evidence="3" id="KW-1185">Reference proteome</keyword>
<name>A0A0C1V6V5_9BACT</name>
<evidence type="ECO:0000313" key="3">
    <source>
        <dbReference type="Proteomes" id="UP000031594"/>
    </source>
</evidence>
<dbReference type="KEGG" id="mkc:kam1_1296"/>
<dbReference type="AlphaFoldDB" id="A0A0C1V6V5"/>
<evidence type="ECO:0000313" key="4">
    <source>
        <dbReference type="Proteomes" id="UP000315925"/>
    </source>
</evidence>